<reference evidence="3" key="2">
    <citation type="submission" date="2024-06" db="EMBL/GenBank/DDBJ databases">
        <title>Multi-omics analyses provide insights into the biosynthesis of the anticancer antibiotic pleurotin in Hohenbuehelia grisea.</title>
        <authorList>
            <person name="Weaver J.A."/>
            <person name="Alberti F."/>
        </authorList>
    </citation>
    <scope>NUCLEOTIDE SEQUENCE [LARGE SCALE GENOMIC DNA]</scope>
    <source>
        <strain evidence="3">T-177</strain>
    </source>
</reference>
<dbReference type="EMBL" id="JASNQZ010000005">
    <property type="protein sequence ID" value="KAL0957658.1"/>
    <property type="molecule type" value="Genomic_DNA"/>
</dbReference>
<evidence type="ECO:0000313" key="1">
    <source>
        <dbReference type="EMBL" id="KAL0945110.1"/>
    </source>
</evidence>
<comment type="caution">
    <text evidence="2">The sequence shown here is derived from an EMBL/GenBank/DDBJ whole genome shotgun (WGS) entry which is preliminary data.</text>
</comment>
<reference evidence="2" key="1">
    <citation type="journal article" date="2024" name="ACS Chem. Biol.">
        <title>Early Steps of the Biosynthesis of the Anticancer Antibiotic Pleurotin.</title>
        <authorList>
            <person name="Weaver J.A."/>
            <person name="Alkhder D."/>
            <person name="Prasongpholchai P."/>
            <person name="Tadesse M.D."/>
            <person name="de Los Santos E.L."/>
            <person name="Song L."/>
            <person name="Corre C."/>
            <person name="Alberti F."/>
        </authorList>
    </citation>
    <scope>NUCLEOTIDE SEQUENCE</scope>
    <source>
        <strain evidence="2">T-177</strain>
    </source>
</reference>
<organism evidence="2 3">
    <name type="scientific">Hohenbuehelia grisea</name>
    <dbReference type="NCBI Taxonomy" id="104357"/>
    <lineage>
        <taxon>Eukaryota</taxon>
        <taxon>Fungi</taxon>
        <taxon>Dikarya</taxon>
        <taxon>Basidiomycota</taxon>
        <taxon>Agaricomycotina</taxon>
        <taxon>Agaricomycetes</taxon>
        <taxon>Agaricomycetidae</taxon>
        <taxon>Agaricales</taxon>
        <taxon>Pleurotineae</taxon>
        <taxon>Pleurotaceae</taxon>
        <taxon>Hohenbuehelia</taxon>
    </lineage>
</organism>
<dbReference type="EMBL" id="JASNQZ010000019">
    <property type="protein sequence ID" value="KAL0945110.1"/>
    <property type="molecule type" value="Genomic_DNA"/>
</dbReference>
<protein>
    <submittedName>
        <fullName evidence="2">Uncharacterized protein</fullName>
    </submittedName>
</protein>
<name>A0ABR3JQL4_9AGAR</name>
<accession>A0ABR3JQL4</accession>
<sequence>MSAYRGRLDPSVERPVIAISNLNATYVGRRQLCPRRPVVRHNPSIAHATTMTSTECIQLDEPLLDANHSDIAICAPATLSTPVSPCHSLLRTPAELSSEPHHPHRSSLDASGVATYGRLGARLTFSGTTTGDGKL</sequence>
<proteinExistence type="predicted"/>
<keyword evidence="3" id="KW-1185">Reference proteome</keyword>
<evidence type="ECO:0000313" key="3">
    <source>
        <dbReference type="Proteomes" id="UP001556367"/>
    </source>
</evidence>
<gene>
    <name evidence="2" type="ORF">HGRIS_001439</name>
    <name evidence="1" type="ORF">HGRIS_004263</name>
</gene>
<evidence type="ECO:0000313" key="2">
    <source>
        <dbReference type="EMBL" id="KAL0957658.1"/>
    </source>
</evidence>
<dbReference type="Proteomes" id="UP001556367">
    <property type="component" value="Unassembled WGS sequence"/>
</dbReference>